<keyword evidence="3" id="KW-1185">Reference proteome</keyword>
<proteinExistence type="predicted"/>
<protein>
    <submittedName>
        <fullName evidence="2">Uncharacterized protein</fullName>
    </submittedName>
</protein>
<dbReference type="AlphaFoldDB" id="A0A518RK35"/>
<accession>A0A518RK35</accession>
<gene>
    <name evidence="2" type="ORF">FPZ54_18560</name>
</gene>
<evidence type="ECO:0000256" key="1">
    <source>
        <dbReference type="SAM" id="MobiDB-lite"/>
    </source>
</evidence>
<dbReference type="EMBL" id="CP042239">
    <property type="protein sequence ID" value="QDX27815.1"/>
    <property type="molecule type" value="Genomic_DNA"/>
</dbReference>
<sequence>MNRFAEAMTCGTHLLHRNTASAPRAGPAENRPERDRIATWPSKVNERVVDDRRRVVVTVAQHFVA</sequence>
<name>A0A518RK35_9SPHN</name>
<dbReference type="KEGG" id="ssua:FPZ54_18560"/>
<evidence type="ECO:0000313" key="2">
    <source>
        <dbReference type="EMBL" id="QDX27815.1"/>
    </source>
</evidence>
<organism evidence="2 3">
    <name type="scientific">Sphingomonas suaedae</name>
    <dbReference type="NCBI Taxonomy" id="2599297"/>
    <lineage>
        <taxon>Bacteria</taxon>
        <taxon>Pseudomonadati</taxon>
        <taxon>Pseudomonadota</taxon>
        <taxon>Alphaproteobacteria</taxon>
        <taxon>Sphingomonadales</taxon>
        <taxon>Sphingomonadaceae</taxon>
        <taxon>Sphingomonas</taxon>
    </lineage>
</organism>
<reference evidence="2 3" key="1">
    <citation type="submission" date="2019-07" db="EMBL/GenBank/DDBJ databases">
        <title>Sphingomonas alkalisoli sp. nov., isolated from rhizosphere soil of Suaedae salsa.</title>
        <authorList>
            <person name="Zhang H."/>
            <person name="Xu L."/>
            <person name="Zhang J.-X."/>
            <person name="Sun J.-Q."/>
        </authorList>
    </citation>
    <scope>NUCLEOTIDE SEQUENCE [LARGE SCALE GENOMIC DNA]</scope>
    <source>
        <strain evidence="2 3">XS-10</strain>
    </source>
</reference>
<feature type="region of interest" description="Disordered" evidence="1">
    <location>
        <begin position="13"/>
        <end position="37"/>
    </location>
</feature>
<dbReference type="Proteomes" id="UP000318055">
    <property type="component" value="Chromosome"/>
</dbReference>
<evidence type="ECO:0000313" key="3">
    <source>
        <dbReference type="Proteomes" id="UP000318055"/>
    </source>
</evidence>